<dbReference type="AlphaFoldDB" id="A0A840QQW1"/>
<dbReference type="PANTHER" id="PTHR30535">
    <property type="entry name" value="VITAMIN B12-BINDING PROTEIN"/>
    <property type="match status" value="1"/>
</dbReference>
<dbReference type="NCBIfam" id="NF038402">
    <property type="entry name" value="TroA_like"/>
    <property type="match status" value="1"/>
</dbReference>
<comment type="caution">
    <text evidence="4">The sequence shown here is derived from an EMBL/GenBank/DDBJ whole genome shotgun (WGS) entry which is preliminary data.</text>
</comment>
<organism evidence="4 5">
    <name type="scientific">Texcoconibacillus texcoconensis</name>
    <dbReference type="NCBI Taxonomy" id="1095777"/>
    <lineage>
        <taxon>Bacteria</taxon>
        <taxon>Bacillati</taxon>
        <taxon>Bacillota</taxon>
        <taxon>Bacilli</taxon>
        <taxon>Bacillales</taxon>
        <taxon>Bacillaceae</taxon>
        <taxon>Texcoconibacillus</taxon>
    </lineage>
</organism>
<accession>A0A840QQW1</accession>
<reference evidence="4 5" key="1">
    <citation type="submission" date="2020-08" db="EMBL/GenBank/DDBJ databases">
        <title>Genomic Encyclopedia of Type Strains, Phase IV (KMG-IV): sequencing the most valuable type-strain genomes for metagenomic binning, comparative biology and taxonomic classification.</title>
        <authorList>
            <person name="Goeker M."/>
        </authorList>
    </citation>
    <scope>NUCLEOTIDE SEQUENCE [LARGE SCALE GENOMIC DNA]</scope>
    <source>
        <strain evidence="4 5">DSM 24696</strain>
    </source>
</reference>
<dbReference type="Gene3D" id="3.40.50.1980">
    <property type="entry name" value="Nitrogenase molybdenum iron protein domain"/>
    <property type="match status" value="2"/>
</dbReference>
<dbReference type="RefSeq" id="WP_184664128.1">
    <property type="nucleotide sequence ID" value="NZ_JACHHB010000007.1"/>
</dbReference>
<dbReference type="CDD" id="cd01144">
    <property type="entry name" value="BtuF"/>
    <property type="match status" value="1"/>
</dbReference>
<dbReference type="Proteomes" id="UP000551878">
    <property type="component" value="Unassembled WGS sequence"/>
</dbReference>
<protein>
    <submittedName>
        <fullName evidence="4">Iron complex transport system substrate-binding protein</fullName>
    </submittedName>
</protein>
<proteinExistence type="inferred from homology"/>
<dbReference type="InterPro" id="IPR002491">
    <property type="entry name" value="ABC_transptr_periplasmic_BD"/>
</dbReference>
<gene>
    <name evidence="4" type="ORF">HNQ41_001876</name>
</gene>
<feature type="domain" description="Fe/B12 periplasmic-binding" evidence="3">
    <location>
        <begin position="2"/>
        <end position="262"/>
    </location>
</feature>
<dbReference type="EMBL" id="JACHHB010000007">
    <property type="protein sequence ID" value="MBB5173687.1"/>
    <property type="molecule type" value="Genomic_DNA"/>
</dbReference>
<evidence type="ECO:0000259" key="3">
    <source>
        <dbReference type="PROSITE" id="PS50983"/>
    </source>
</evidence>
<evidence type="ECO:0000256" key="2">
    <source>
        <dbReference type="ARBA" id="ARBA00022729"/>
    </source>
</evidence>
<dbReference type="Pfam" id="PF01497">
    <property type="entry name" value="Peripla_BP_2"/>
    <property type="match status" value="1"/>
</dbReference>
<keyword evidence="5" id="KW-1185">Reference proteome</keyword>
<sequence length="288" mass="32880">MRLISLCPSNTEFVTYLGLTSSLVAVDDYSDWPKEVEQLPRVGPDLSIDMDVVEKMKPDLVLASLSVPGMEKNIEQLEDRNIPHIIVSNPKSLTEVAEVLRNLGNDVGRKEVAEHITDRFHQILKIYRTLSMNVEEKKSIYWEWWPKPVFTPGQDSWLTEMSELAGGYNVFAQEKKASVQTDWANVLEKQPDVIAAIWVGVRQDHIKPKLIKQRPGWADMRAIVNNQLYILEEPFFCRPSPRLLIGLIRIASLLHPNHYPSLPLDQDPLLNDEMFNMVTNYGAGGDYN</sequence>
<dbReference type="PANTHER" id="PTHR30535:SF34">
    <property type="entry name" value="MOLYBDATE-BINDING PROTEIN MOLA"/>
    <property type="match status" value="1"/>
</dbReference>
<comment type="similarity">
    <text evidence="1">Belongs to the bacterial solute-binding protein 8 family.</text>
</comment>
<evidence type="ECO:0000256" key="1">
    <source>
        <dbReference type="ARBA" id="ARBA00008814"/>
    </source>
</evidence>
<evidence type="ECO:0000313" key="5">
    <source>
        <dbReference type="Proteomes" id="UP000551878"/>
    </source>
</evidence>
<dbReference type="PROSITE" id="PS50983">
    <property type="entry name" value="FE_B12_PBP"/>
    <property type="match status" value="1"/>
</dbReference>
<evidence type="ECO:0000313" key="4">
    <source>
        <dbReference type="EMBL" id="MBB5173687.1"/>
    </source>
</evidence>
<dbReference type="InterPro" id="IPR050902">
    <property type="entry name" value="ABC_Transporter_SBP"/>
</dbReference>
<keyword evidence="2" id="KW-0732">Signal</keyword>
<name>A0A840QQW1_9BACI</name>
<dbReference type="InterPro" id="IPR054828">
    <property type="entry name" value="Vit_B12_bind_prot"/>
</dbReference>
<dbReference type="SUPFAM" id="SSF53807">
    <property type="entry name" value="Helical backbone' metal receptor"/>
    <property type="match status" value="1"/>
</dbReference>